<name>A0A0W4ZU73_PNEJ7</name>
<dbReference type="VEuPathDB" id="FungiDB:T551_00609"/>
<reference evidence="9" key="1">
    <citation type="journal article" date="2016" name="Nat. Commun.">
        <title>Genome analysis of three Pneumocystis species reveals adaptation mechanisms to life exclusively in mammalian hosts.</title>
        <authorList>
            <person name="Ma L."/>
            <person name="Chen Z."/>
            <person name="Huang D.W."/>
            <person name="Kutty G."/>
            <person name="Ishihara M."/>
            <person name="Wang H."/>
            <person name="Abouelleil A."/>
            <person name="Bishop L."/>
            <person name="Davey E."/>
            <person name="Deng R."/>
            <person name="Deng X."/>
            <person name="Fan L."/>
            <person name="Fantoni G."/>
            <person name="Fitzgerald M."/>
            <person name="Gogineni E."/>
            <person name="Goldberg J.M."/>
            <person name="Handley G."/>
            <person name="Hu X."/>
            <person name="Huber C."/>
            <person name="Jiao X."/>
            <person name="Jones K."/>
            <person name="Levin J.Z."/>
            <person name="Liu Y."/>
            <person name="Macdonald P."/>
            <person name="Melnikov A."/>
            <person name="Raley C."/>
            <person name="Sassi M."/>
            <person name="Sherman B.T."/>
            <person name="Song X."/>
            <person name="Sykes S."/>
            <person name="Tran B."/>
            <person name="Walsh L."/>
            <person name="Xia Y."/>
            <person name="Yang J."/>
            <person name="Young S."/>
            <person name="Zeng Q."/>
            <person name="Zheng X."/>
            <person name="Stephens R."/>
            <person name="Nusbaum C."/>
            <person name="Birren B.W."/>
            <person name="Azadi P."/>
            <person name="Lempicki R.A."/>
            <person name="Cuomo C.A."/>
            <person name="Kovacs J.A."/>
        </authorList>
    </citation>
    <scope>NUCLEOTIDE SEQUENCE [LARGE SCALE GENOMIC DNA]</scope>
    <source>
        <strain evidence="9">RU7</strain>
    </source>
</reference>
<dbReference type="AlphaFoldDB" id="A0A0W4ZU73"/>
<dbReference type="Pfam" id="PF09494">
    <property type="entry name" value="Slx4"/>
    <property type="match status" value="1"/>
</dbReference>
<keyword evidence="4" id="KW-0233">DNA recombination</keyword>
<dbReference type="GO" id="GO:0006310">
    <property type="term" value="P:DNA recombination"/>
    <property type="evidence" value="ECO:0007669"/>
    <property type="project" value="UniProtKB-KW"/>
</dbReference>
<keyword evidence="9" id="KW-1185">Reference proteome</keyword>
<evidence type="ECO:0000256" key="6">
    <source>
        <dbReference type="ARBA" id="ARBA00023242"/>
    </source>
</evidence>
<evidence type="ECO:0000256" key="7">
    <source>
        <dbReference type="ARBA" id="ARBA00029496"/>
    </source>
</evidence>
<evidence type="ECO:0000256" key="1">
    <source>
        <dbReference type="ARBA" id="ARBA00004123"/>
    </source>
</evidence>
<dbReference type="GeneID" id="28939130"/>
<dbReference type="Proteomes" id="UP000053447">
    <property type="component" value="Unassembled WGS sequence"/>
</dbReference>
<gene>
    <name evidence="8" type="ORF">T551_00609</name>
</gene>
<evidence type="ECO:0000256" key="2">
    <source>
        <dbReference type="ARBA" id="ARBA00006661"/>
    </source>
</evidence>
<dbReference type="RefSeq" id="XP_018230618.1">
    <property type="nucleotide sequence ID" value="XM_018372875.1"/>
</dbReference>
<evidence type="ECO:0000256" key="4">
    <source>
        <dbReference type="ARBA" id="ARBA00023172"/>
    </source>
</evidence>
<dbReference type="GO" id="GO:0033557">
    <property type="term" value="C:Slx1-Slx4 complex"/>
    <property type="evidence" value="ECO:0007669"/>
    <property type="project" value="InterPro"/>
</dbReference>
<accession>A0A0W4ZU73</accession>
<dbReference type="InterPro" id="IPR018574">
    <property type="entry name" value="Structure-sp_endonuc_su_Slx4"/>
</dbReference>
<evidence type="ECO:0000313" key="9">
    <source>
        <dbReference type="Proteomes" id="UP000053447"/>
    </source>
</evidence>
<sequence length="425" mass="50358">MNNYKKIDNYKIEKEKTKKSKVLTESIISPNSALDRISSQKLIFNLSRDFNYEQKDSCIKKDKKIYTSPFIKNIMNQKNKNLWEAVSRDSNGRLIGEENKLTLEKNEDYRNLTQYIGFSNISEFNINQNILFTCNNIKKIHTDHFHNHNFIINPGFEDKLLSSYDDNLVSNYYKKVCKSPSIIKLNKTNNSSLLIKNSNIVEDHKTKEFYTKEFCSRKDLKNEENIFPEDLSKKNYILNKEELTKIFETNQDFNSQEETMPNFQEYTLSQLQSEVSKYGFKIMHSKKAMVSLLTKCWKMSNLLEQEQLIKNNKEFNDFESSQIFNNKLLEQSIKDDLQNYSLLTHSNNNLEYIFSSITKVLKSAAGEVYWFKILRYEPIILEMFTRWLHEHNIIIAFDIVKQYCNIHSICFVHFKTNHGSSKKYL</sequence>
<keyword evidence="5" id="KW-0234">DNA repair</keyword>
<dbReference type="GO" id="GO:0006260">
    <property type="term" value="P:DNA replication"/>
    <property type="evidence" value="ECO:0007669"/>
    <property type="project" value="InterPro"/>
</dbReference>
<evidence type="ECO:0000256" key="3">
    <source>
        <dbReference type="ARBA" id="ARBA00022763"/>
    </source>
</evidence>
<dbReference type="GO" id="GO:0006281">
    <property type="term" value="P:DNA repair"/>
    <property type="evidence" value="ECO:0007669"/>
    <property type="project" value="UniProtKB-KW"/>
</dbReference>
<dbReference type="EMBL" id="LFWA01000003">
    <property type="protein sequence ID" value="KTW31926.1"/>
    <property type="molecule type" value="Genomic_DNA"/>
</dbReference>
<proteinExistence type="inferred from homology"/>
<keyword evidence="3" id="KW-0227">DNA damage</keyword>
<dbReference type="STRING" id="1408657.A0A0W4ZU73"/>
<dbReference type="OrthoDB" id="5349119at2759"/>
<comment type="similarity">
    <text evidence="2">Belongs to the SLX4 family.</text>
</comment>
<dbReference type="CDD" id="cd22999">
    <property type="entry name" value="SAP_SLX4"/>
    <property type="match status" value="1"/>
</dbReference>
<comment type="caution">
    <text evidence="8">The sequence shown here is derived from an EMBL/GenBank/DDBJ whole genome shotgun (WGS) entry which is preliminary data.</text>
</comment>
<protein>
    <recommendedName>
        <fullName evidence="7">Structure-specific endonuclease subunit SLX4</fullName>
    </recommendedName>
</protein>
<evidence type="ECO:0000256" key="5">
    <source>
        <dbReference type="ARBA" id="ARBA00023204"/>
    </source>
</evidence>
<organism evidence="8 9">
    <name type="scientific">Pneumocystis jirovecii (strain RU7)</name>
    <name type="common">Human pneumocystis pneumonia agent</name>
    <dbReference type="NCBI Taxonomy" id="1408657"/>
    <lineage>
        <taxon>Eukaryota</taxon>
        <taxon>Fungi</taxon>
        <taxon>Dikarya</taxon>
        <taxon>Ascomycota</taxon>
        <taxon>Taphrinomycotina</taxon>
        <taxon>Pneumocystomycetes</taxon>
        <taxon>Pneumocystaceae</taxon>
        <taxon>Pneumocystis</taxon>
    </lineage>
</organism>
<keyword evidence="6" id="KW-0539">Nucleus</keyword>
<evidence type="ECO:0000313" key="8">
    <source>
        <dbReference type="EMBL" id="KTW31926.1"/>
    </source>
</evidence>
<comment type="subcellular location">
    <subcellularLocation>
        <location evidence="1">Nucleus</location>
    </subcellularLocation>
</comment>